<keyword evidence="1" id="KW-0472">Membrane</keyword>
<dbReference type="EMBL" id="JADEWL010000024">
    <property type="protein sequence ID" value="MBE9213067.1"/>
    <property type="molecule type" value="Genomic_DNA"/>
</dbReference>
<dbReference type="Proteomes" id="UP000620559">
    <property type="component" value="Unassembled WGS sequence"/>
</dbReference>
<gene>
    <name evidence="2" type="ORF">IQ247_10340</name>
</gene>
<reference evidence="2" key="1">
    <citation type="submission" date="2020-10" db="EMBL/GenBank/DDBJ databases">
        <authorList>
            <person name="Castelo-Branco R."/>
            <person name="Eusebio N."/>
            <person name="Adriana R."/>
            <person name="Vieira A."/>
            <person name="Brugerolle De Fraissinette N."/>
            <person name="Rezende De Castro R."/>
            <person name="Schneider M.P."/>
            <person name="Vasconcelos V."/>
            <person name="Leao P.N."/>
        </authorList>
    </citation>
    <scope>NUCLEOTIDE SEQUENCE</scope>
    <source>
        <strain evidence="2">LEGE 06105</strain>
    </source>
</reference>
<keyword evidence="1" id="KW-0812">Transmembrane</keyword>
<evidence type="ECO:0000313" key="2">
    <source>
        <dbReference type="EMBL" id="MBE9213067.1"/>
    </source>
</evidence>
<dbReference type="RefSeq" id="WP_193919611.1">
    <property type="nucleotide sequence ID" value="NZ_JADEWL010000024.1"/>
</dbReference>
<comment type="caution">
    <text evidence="2">The sequence shown here is derived from an EMBL/GenBank/DDBJ whole genome shotgun (WGS) entry which is preliminary data.</text>
</comment>
<evidence type="ECO:0000313" key="3">
    <source>
        <dbReference type="Proteomes" id="UP000620559"/>
    </source>
</evidence>
<keyword evidence="1" id="KW-1133">Transmembrane helix</keyword>
<feature type="transmembrane region" description="Helical" evidence="1">
    <location>
        <begin position="20"/>
        <end position="41"/>
    </location>
</feature>
<name>A0A8J7K0Z2_9CYAN</name>
<dbReference type="AlphaFoldDB" id="A0A8J7K0Z2"/>
<sequence>MSLQGNDKCEIKTLGYPRAALFSFCMALVAYNILSVIKAALRSVHGHEKIDADISNYYLVEEIQTTYTGMTIAIPDVEWKFINNLSLPEEAQRLKEVNVPFF</sequence>
<accession>A0A8J7K0Z2</accession>
<proteinExistence type="predicted"/>
<keyword evidence="3" id="KW-1185">Reference proteome</keyword>
<protein>
    <submittedName>
        <fullName evidence="2">Uncharacterized protein</fullName>
    </submittedName>
</protein>
<evidence type="ECO:0000256" key="1">
    <source>
        <dbReference type="SAM" id="Phobius"/>
    </source>
</evidence>
<organism evidence="2 3">
    <name type="scientific">Plectonema cf. radiosum LEGE 06105</name>
    <dbReference type="NCBI Taxonomy" id="945769"/>
    <lineage>
        <taxon>Bacteria</taxon>
        <taxon>Bacillati</taxon>
        <taxon>Cyanobacteriota</taxon>
        <taxon>Cyanophyceae</taxon>
        <taxon>Oscillatoriophycideae</taxon>
        <taxon>Oscillatoriales</taxon>
        <taxon>Microcoleaceae</taxon>
        <taxon>Plectonema</taxon>
    </lineage>
</organism>